<dbReference type="PANTHER" id="PTHR34229">
    <property type="entry name" value="METAL TRANSPORT PROTEIN HI_1621-RELATED"/>
    <property type="match status" value="1"/>
</dbReference>
<feature type="transmembrane region" description="Helical" evidence="7">
    <location>
        <begin position="7"/>
        <end position="28"/>
    </location>
</feature>
<evidence type="ECO:0000256" key="2">
    <source>
        <dbReference type="ARBA" id="ARBA00022448"/>
    </source>
</evidence>
<feature type="transmembrane region" description="Helical" evidence="7">
    <location>
        <begin position="188"/>
        <end position="210"/>
    </location>
</feature>
<feature type="domain" description="PDGLE" evidence="8">
    <location>
        <begin position="229"/>
        <end position="321"/>
    </location>
</feature>
<dbReference type="InterPro" id="IPR002751">
    <property type="entry name" value="CbiM/NikMN"/>
</dbReference>
<dbReference type="InterPro" id="IPR025937">
    <property type="entry name" value="PDGLE_dom"/>
</dbReference>
<dbReference type="PANTHER" id="PTHR34229:SF1">
    <property type="entry name" value="METAL TRANSPORT PROTEIN HI_1621-RELATED"/>
    <property type="match status" value="1"/>
</dbReference>
<evidence type="ECO:0000256" key="7">
    <source>
        <dbReference type="SAM" id="Phobius"/>
    </source>
</evidence>
<evidence type="ECO:0000256" key="6">
    <source>
        <dbReference type="ARBA" id="ARBA00023136"/>
    </source>
</evidence>
<protein>
    <submittedName>
        <fullName evidence="9">Cobalt transporter CbiM</fullName>
    </submittedName>
</protein>
<dbReference type="Gene3D" id="1.10.1760.20">
    <property type="match status" value="1"/>
</dbReference>
<gene>
    <name evidence="9" type="primary">cbiM</name>
    <name evidence="9" type="ORF">HF878_08595</name>
</gene>
<keyword evidence="10" id="KW-1185">Reference proteome</keyword>
<feature type="transmembrane region" description="Helical" evidence="7">
    <location>
        <begin position="40"/>
        <end position="60"/>
    </location>
</feature>
<keyword evidence="5 7" id="KW-1133">Transmembrane helix</keyword>
<dbReference type="NCBIfam" id="NF008873">
    <property type="entry name" value="PRK11909.1"/>
    <property type="match status" value="1"/>
</dbReference>
<proteinExistence type="predicted"/>
<dbReference type="RefSeq" id="WP_170077827.1">
    <property type="nucleotide sequence ID" value="NZ_JABAFA010000035.1"/>
</dbReference>
<dbReference type="NCBIfam" id="NF005598">
    <property type="entry name" value="PRK07331.1"/>
    <property type="match status" value="1"/>
</dbReference>
<keyword evidence="4 7" id="KW-0812">Transmembrane</keyword>
<dbReference type="EMBL" id="JABAFA010000035">
    <property type="protein sequence ID" value="NMD99520.1"/>
    <property type="molecule type" value="Genomic_DNA"/>
</dbReference>
<feature type="transmembrane region" description="Helical" evidence="7">
    <location>
        <begin position="103"/>
        <end position="124"/>
    </location>
</feature>
<keyword evidence="3" id="KW-1003">Cell membrane</keyword>
<comment type="caution">
    <text evidence="9">The sequence shown here is derived from an EMBL/GenBank/DDBJ whole genome shotgun (WGS) entry which is preliminary data.</text>
</comment>
<evidence type="ECO:0000256" key="5">
    <source>
        <dbReference type="ARBA" id="ARBA00022989"/>
    </source>
</evidence>
<evidence type="ECO:0000256" key="1">
    <source>
        <dbReference type="ARBA" id="ARBA00004651"/>
    </source>
</evidence>
<feature type="transmembrane region" description="Helical" evidence="7">
    <location>
        <begin position="230"/>
        <end position="251"/>
    </location>
</feature>
<dbReference type="GO" id="GO:0000041">
    <property type="term" value="P:transition metal ion transport"/>
    <property type="evidence" value="ECO:0007669"/>
    <property type="project" value="InterPro"/>
</dbReference>
<evidence type="ECO:0000313" key="10">
    <source>
        <dbReference type="Proteomes" id="UP000543804"/>
    </source>
</evidence>
<feature type="transmembrane region" description="Helical" evidence="7">
    <location>
        <begin position="72"/>
        <end position="97"/>
    </location>
</feature>
<evidence type="ECO:0000259" key="8">
    <source>
        <dbReference type="Pfam" id="PF13190"/>
    </source>
</evidence>
<comment type="subcellular location">
    <subcellularLocation>
        <location evidence="1">Cell membrane</location>
        <topology evidence="1">Multi-pass membrane protein</topology>
    </subcellularLocation>
</comment>
<feature type="transmembrane region" description="Helical" evidence="7">
    <location>
        <begin position="297"/>
        <end position="319"/>
    </location>
</feature>
<reference evidence="9 10" key="1">
    <citation type="submission" date="2020-04" db="EMBL/GenBank/DDBJ databases">
        <authorList>
            <person name="Hitch T.C.A."/>
            <person name="Wylensek D."/>
            <person name="Clavel T."/>
        </authorList>
    </citation>
    <scope>NUCLEOTIDE SEQUENCE [LARGE SCALE GENOMIC DNA]</scope>
    <source>
        <strain evidence="9 10">PG-130-P53-12</strain>
    </source>
</reference>
<evidence type="ECO:0000313" key="9">
    <source>
        <dbReference type="EMBL" id="NMD99520.1"/>
    </source>
</evidence>
<dbReference type="AlphaFoldDB" id="A0A848B5T3"/>
<name>A0A848B5T3_9FIRM</name>
<organism evidence="9 10">
    <name type="scientific">Selenomonas bovis</name>
    <dbReference type="NCBI Taxonomy" id="416586"/>
    <lineage>
        <taxon>Bacteria</taxon>
        <taxon>Bacillati</taxon>
        <taxon>Bacillota</taxon>
        <taxon>Negativicutes</taxon>
        <taxon>Selenomonadales</taxon>
        <taxon>Selenomonadaceae</taxon>
        <taxon>Selenomonas</taxon>
    </lineage>
</organism>
<dbReference type="Pfam" id="PF13190">
    <property type="entry name" value="PDGLE"/>
    <property type="match status" value="1"/>
</dbReference>
<sequence length="335" mass="34770">MHIPENYLSPQTCAVMGAAMLPVWLIAVSKVKKEIPRERLPLLGIGAAFSFLAMMFNLPLPGGTTGHAVGGVLLALLFGPWGACLAVSTALFVQALFFGDGGILAFGANCFNMAFALPFAGWAACRAVRRVLPEHALVAAGAGAYAGINLAALLAAIEFGVQPLLFHDAAGQALYCPYPLSVSIPAMMVGHLTLFGFAEVVFTTAVLAYLKKAAPELVCGARARAPRAVYGLLALLIAATPLGLLAAGTAWGEWDAEELRETAELGAPLGYTPAGMAQGFELPALLPDYAVAGMPEALGYILSAVIGTALLVIFFKLVATLRRPHTDYGAPSAGC</sequence>
<dbReference type="GO" id="GO:0005886">
    <property type="term" value="C:plasma membrane"/>
    <property type="evidence" value="ECO:0007669"/>
    <property type="project" value="UniProtKB-SubCell"/>
</dbReference>
<accession>A0A848B5T3</accession>
<evidence type="ECO:0000256" key="3">
    <source>
        <dbReference type="ARBA" id="ARBA00022475"/>
    </source>
</evidence>
<keyword evidence="6 7" id="KW-0472">Membrane</keyword>
<dbReference type="Pfam" id="PF01891">
    <property type="entry name" value="CbiM"/>
    <property type="match status" value="1"/>
</dbReference>
<feature type="transmembrane region" description="Helical" evidence="7">
    <location>
        <begin position="136"/>
        <end position="157"/>
    </location>
</feature>
<dbReference type="Proteomes" id="UP000543804">
    <property type="component" value="Unassembled WGS sequence"/>
</dbReference>
<keyword evidence="2" id="KW-0813">Transport</keyword>
<evidence type="ECO:0000256" key="4">
    <source>
        <dbReference type="ARBA" id="ARBA00022692"/>
    </source>
</evidence>